<dbReference type="Proteomes" id="UP000184310">
    <property type="component" value="Unassembled WGS sequence"/>
</dbReference>
<dbReference type="EMBL" id="FQZB01000013">
    <property type="protein sequence ID" value="SHK10162.1"/>
    <property type="molecule type" value="Genomic_DNA"/>
</dbReference>
<name>A0A1M6PQJ8_9CLOT</name>
<accession>A0A1M6PQJ8</accession>
<sequence length="63" mass="6486">MNNRKNVVLNALSNEDLEKIDGGWIRPGSGFGGLSSVYEAWKWAGGSSVSGGGSGSGSSCTHR</sequence>
<dbReference type="RefSeq" id="WP_072990110.1">
    <property type="nucleotide sequence ID" value="NZ_FQZB01000013.1"/>
</dbReference>
<proteinExistence type="predicted"/>
<gene>
    <name evidence="1" type="ORF">SAMN02745163_03228</name>
</gene>
<evidence type="ECO:0000313" key="2">
    <source>
        <dbReference type="Proteomes" id="UP000184310"/>
    </source>
</evidence>
<evidence type="ECO:0000313" key="1">
    <source>
        <dbReference type="EMBL" id="SHK10162.1"/>
    </source>
</evidence>
<protein>
    <submittedName>
        <fullName evidence="1">Uncharacterized protein</fullName>
    </submittedName>
</protein>
<dbReference type="STRING" id="1121302.SAMN02745163_03228"/>
<keyword evidence="2" id="KW-1185">Reference proteome</keyword>
<dbReference type="AlphaFoldDB" id="A0A1M6PQJ8"/>
<organism evidence="1 2">
    <name type="scientific">Clostridium cavendishii DSM 21758</name>
    <dbReference type="NCBI Taxonomy" id="1121302"/>
    <lineage>
        <taxon>Bacteria</taxon>
        <taxon>Bacillati</taxon>
        <taxon>Bacillota</taxon>
        <taxon>Clostridia</taxon>
        <taxon>Eubacteriales</taxon>
        <taxon>Clostridiaceae</taxon>
        <taxon>Clostridium</taxon>
    </lineage>
</organism>
<reference evidence="1 2" key="1">
    <citation type="submission" date="2016-11" db="EMBL/GenBank/DDBJ databases">
        <authorList>
            <person name="Jaros S."/>
            <person name="Januszkiewicz K."/>
            <person name="Wedrychowicz H."/>
        </authorList>
    </citation>
    <scope>NUCLEOTIDE SEQUENCE [LARGE SCALE GENOMIC DNA]</scope>
    <source>
        <strain evidence="1 2">DSM 21758</strain>
    </source>
</reference>